<keyword evidence="2" id="KW-0808">Transferase</keyword>
<proteinExistence type="predicted"/>
<dbReference type="Pfam" id="PF00535">
    <property type="entry name" value="Glycos_transf_2"/>
    <property type="match status" value="1"/>
</dbReference>
<dbReference type="Gene3D" id="3.90.550.10">
    <property type="entry name" value="Spore Coat Polysaccharide Biosynthesis Protein SpsA, Chain A"/>
    <property type="match status" value="1"/>
</dbReference>
<dbReference type="CDD" id="cd00761">
    <property type="entry name" value="Glyco_tranf_GTA_type"/>
    <property type="match status" value="1"/>
</dbReference>
<evidence type="ECO:0000313" key="3">
    <source>
        <dbReference type="Proteomes" id="UP001310022"/>
    </source>
</evidence>
<organism evidence="2 3">
    <name type="scientific">Persicobacter diffluens</name>
    <dbReference type="NCBI Taxonomy" id="981"/>
    <lineage>
        <taxon>Bacteria</taxon>
        <taxon>Pseudomonadati</taxon>
        <taxon>Bacteroidota</taxon>
        <taxon>Cytophagia</taxon>
        <taxon>Cytophagales</taxon>
        <taxon>Persicobacteraceae</taxon>
        <taxon>Persicobacter</taxon>
    </lineage>
</organism>
<reference evidence="2 3" key="1">
    <citation type="submission" date="2021-12" db="EMBL/GenBank/DDBJ databases">
        <title>Genome sequencing of bacteria with rrn-lacking chromosome and rrn-plasmid.</title>
        <authorList>
            <person name="Anda M."/>
            <person name="Iwasaki W."/>
        </authorList>
    </citation>
    <scope>NUCLEOTIDE SEQUENCE [LARGE SCALE GENOMIC DNA]</scope>
    <source>
        <strain evidence="2 3">NBRC 15940</strain>
    </source>
</reference>
<dbReference type="InterPro" id="IPR050834">
    <property type="entry name" value="Glycosyltransf_2"/>
</dbReference>
<keyword evidence="3" id="KW-1185">Reference proteome</keyword>
<dbReference type="PANTHER" id="PTHR43685:SF2">
    <property type="entry name" value="GLYCOSYLTRANSFERASE 2-LIKE DOMAIN-CONTAINING PROTEIN"/>
    <property type="match status" value="1"/>
</dbReference>
<dbReference type="InterPro" id="IPR001173">
    <property type="entry name" value="Glyco_trans_2-like"/>
</dbReference>
<dbReference type="PANTHER" id="PTHR43685">
    <property type="entry name" value="GLYCOSYLTRANSFERASE"/>
    <property type="match status" value="1"/>
</dbReference>
<comment type="caution">
    <text evidence="2">The sequence shown here is derived from an EMBL/GenBank/DDBJ whole genome shotgun (WGS) entry which is preliminary data.</text>
</comment>
<dbReference type="RefSeq" id="WP_338235723.1">
    <property type="nucleotide sequence ID" value="NZ_BQKE01000001.1"/>
</dbReference>
<gene>
    <name evidence="2" type="ORF">PEDI_03140</name>
</gene>
<protein>
    <submittedName>
        <fullName evidence="2">Glycosyl transferase</fullName>
    </submittedName>
</protein>
<dbReference type="SUPFAM" id="SSF53448">
    <property type="entry name" value="Nucleotide-diphospho-sugar transferases"/>
    <property type="match status" value="1"/>
</dbReference>
<dbReference type="Proteomes" id="UP001310022">
    <property type="component" value="Unassembled WGS sequence"/>
</dbReference>
<name>A0AAN4VVI6_9BACT</name>
<feature type="domain" description="Glycosyltransferase 2-like" evidence="1">
    <location>
        <begin position="4"/>
        <end position="138"/>
    </location>
</feature>
<dbReference type="GO" id="GO:0016740">
    <property type="term" value="F:transferase activity"/>
    <property type="evidence" value="ECO:0007669"/>
    <property type="project" value="UniProtKB-KW"/>
</dbReference>
<accession>A0AAN4VVI6</accession>
<dbReference type="InterPro" id="IPR029044">
    <property type="entry name" value="Nucleotide-diphossugar_trans"/>
</dbReference>
<evidence type="ECO:0000313" key="2">
    <source>
        <dbReference type="EMBL" id="GJM59762.1"/>
    </source>
</evidence>
<dbReference type="EMBL" id="BQKE01000001">
    <property type="protein sequence ID" value="GJM59762.1"/>
    <property type="molecule type" value="Genomic_DNA"/>
</dbReference>
<dbReference type="AlphaFoldDB" id="A0AAN4VVI6"/>
<sequence>MEVSIIIPVYNAAKYLEETVASALASTNCDFEIILVDDKSTDNSLEVIKSLSSDYSQVKYLAFSENRGVASARNEGIRAAKGKFILPLDADDLIHPEYCEKALEVISTREYDVVYSQANFFNDQKEWQWNLGAFNAQRIWVSNMVFATAFFRKSDWEEIGGYNVNMDKGFEDWDFWLGFVARGKQFYQIPDVLFYYRQLEGSRTCSANLNKVRMYEQIKKNHRAYFSRHKLSNKFLRKELRKRFFIINWSKRRGVKLRLFGVDIIG</sequence>
<evidence type="ECO:0000259" key="1">
    <source>
        <dbReference type="Pfam" id="PF00535"/>
    </source>
</evidence>